<dbReference type="InterPro" id="IPR017467">
    <property type="entry name" value="CHP03016_PEP-CTERM"/>
</dbReference>
<evidence type="ECO:0000256" key="1">
    <source>
        <dbReference type="SAM" id="SignalP"/>
    </source>
</evidence>
<evidence type="ECO:0000313" key="2">
    <source>
        <dbReference type="EMBL" id="TGU70466.1"/>
    </source>
</evidence>
<dbReference type="Proteomes" id="UP000306416">
    <property type="component" value="Unassembled WGS sequence"/>
</dbReference>
<accession>A0A4S1CIB1</accession>
<organism evidence="3 4">
    <name type="scientific">Geomonas terrae</name>
    <dbReference type="NCBI Taxonomy" id="2562681"/>
    <lineage>
        <taxon>Bacteria</taxon>
        <taxon>Pseudomonadati</taxon>
        <taxon>Thermodesulfobacteriota</taxon>
        <taxon>Desulfuromonadia</taxon>
        <taxon>Geobacterales</taxon>
        <taxon>Geobacteraceae</taxon>
        <taxon>Geomonas</taxon>
    </lineage>
</organism>
<dbReference type="AlphaFoldDB" id="A0A4S1CIB1"/>
<dbReference type="EMBL" id="SRSC01000002">
    <property type="protein sequence ID" value="TGU72886.1"/>
    <property type="molecule type" value="Genomic_DNA"/>
</dbReference>
<dbReference type="RefSeq" id="WP_135870354.1">
    <property type="nucleotide sequence ID" value="NZ_SRSC01000002.1"/>
</dbReference>
<keyword evidence="1" id="KW-0732">Signal</keyword>
<dbReference type="SUPFAM" id="SSF56935">
    <property type="entry name" value="Porins"/>
    <property type="match status" value="1"/>
</dbReference>
<evidence type="ECO:0000313" key="3">
    <source>
        <dbReference type="EMBL" id="TGU72886.1"/>
    </source>
</evidence>
<name>A0A4S1CIB1_9BACT</name>
<reference evidence="3 4" key="1">
    <citation type="submission" date="2019-04" db="EMBL/GenBank/DDBJ databases">
        <title>Geobacter oryzae sp. nov., ferric-reducing bacteria isolated from paddy soil.</title>
        <authorList>
            <person name="Xu Z."/>
            <person name="Masuda Y."/>
            <person name="Itoh H."/>
            <person name="Senoo K."/>
        </authorList>
    </citation>
    <scope>NUCLEOTIDE SEQUENCE [LARGE SCALE GENOMIC DNA]</scope>
    <source>
        <strain evidence="3 4">Red111</strain>
    </source>
</reference>
<keyword evidence="4" id="KW-1185">Reference proteome</keyword>
<feature type="signal peptide" evidence="1">
    <location>
        <begin position="1"/>
        <end position="27"/>
    </location>
</feature>
<sequence>MTGTFPTRRTAATFFAASVLATSPALAADFRVTPSLSLSEEYNDNLFQTAHREKTDFVTRVQPTIALSAEGGGYTTSLSYGVDYRYFAKNSRSDQFDHRAAMLGNLRFFDDFFHVDLSDTYSRVSSELARDLTGESLVVNQTLQNNAIVSPFLTWHLSDSSTLKTGYRYRDTRYWGGDGVDKTEHDGYAEWSHEISSGLVLSAGYSFARVKSDADALDRHEAFAGLKYDFGTGNFLYAKGGYDWQSFDSGLNKSDPFWDLGASRDFGLLVAAIGTKVQYTEDPQTLSTRNINHYATLSRNFPRGFASFTASWSKYEKEQQVPRDVERKVFFGLTGRYELRSDLTANLNLSGDRLDSTLPRDYPYHLTAGAGFDYTLSSNVVLAANYTHISYRDNLDSAAGSVEVNRAIVEMRITR</sequence>
<evidence type="ECO:0000313" key="4">
    <source>
        <dbReference type="Proteomes" id="UP000306416"/>
    </source>
</evidence>
<gene>
    <name evidence="3" type="ORF">E4633_11405</name>
    <name evidence="2" type="ORF">E4633_15795</name>
</gene>
<dbReference type="NCBIfam" id="TIGR03016">
    <property type="entry name" value="pepcterm_hypo_1"/>
    <property type="match status" value="1"/>
</dbReference>
<protein>
    <submittedName>
        <fullName evidence="3">TIGR03016 family PEP-CTERM system-associated outer membrane protein</fullName>
    </submittedName>
</protein>
<feature type="chain" id="PRO_5044609018" evidence="1">
    <location>
        <begin position="28"/>
        <end position="415"/>
    </location>
</feature>
<proteinExistence type="predicted"/>
<comment type="caution">
    <text evidence="3">The sequence shown here is derived from an EMBL/GenBank/DDBJ whole genome shotgun (WGS) entry which is preliminary data.</text>
</comment>
<dbReference type="EMBL" id="SRSC01000004">
    <property type="protein sequence ID" value="TGU70466.1"/>
    <property type="molecule type" value="Genomic_DNA"/>
</dbReference>